<evidence type="ECO:0000313" key="5">
    <source>
        <dbReference type="EMBL" id="TRL41218.1"/>
    </source>
</evidence>
<dbReference type="SUPFAM" id="SSF48008">
    <property type="entry name" value="GntR ligand-binding domain-like"/>
    <property type="match status" value="1"/>
</dbReference>
<dbReference type="SMART" id="SM00895">
    <property type="entry name" value="FCD"/>
    <property type="match status" value="1"/>
</dbReference>
<keyword evidence="6" id="KW-1185">Reference proteome</keyword>
<evidence type="ECO:0000256" key="2">
    <source>
        <dbReference type="ARBA" id="ARBA00023125"/>
    </source>
</evidence>
<accession>A0A549TFB8</accession>
<dbReference type="SMART" id="SM00345">
    <property type="entry name" value="HTH_GNTR"/>
    <property type="match status" value="1"/>
</dbReference>
<dbReference type="SUPFAM" id="SSF46785">
    <property type="entry name" value="Winged helix' DNA-binding domain"/>
    <property type="match status" value="1"/>
</dbReference>
<dbReference type="PROSITE" id="PS50949">
    <property type="entry name" value="HTH_GNTR"/>
    <property type="match status" value="1"/>
</dbReference>
<evidence type="ECO:0000256" key="1">
    <source>
        <dbReference type="ARBA" id="ARBA00023015"/>
    </source>
</evidence>
<dbReference type="EMBL" id="VJMG01000010">
    <property type="protein sequence ID" value="TRL41218.1"/>
    <property type="molecule type" value="Genomic_DNA"/>
</dbReference>
<evidence type="ECO:0000256" key="3">
    <source>
        <dbReference type="ARBA" id="ARBA00023163"/>
    </source>
</evidence>
<dbReference type="CDD" id="cd07377">
    <property type="entry name" value="WHTH_GntR"/>
    <property type="match status" value="1"/>
</dbReference>
<dbReference type="InterPro" id="IPR036388">
    <property type="entry name" value="WH-like_DNA-bd_sf"/>
</dbReference>
<keyword evidence="1" id="KW-0805">Transcription regulation</keyword>
<dbReference type="InterPro" id="IPR011711">
    <property type="entry name" value="GntR_C"/>
</dbReference>
<name>A0A549TFB8_9HYPH</name>
<keyword evidence="2" id="KW-0238">DNA-binding</keyword>
<dbReference type="PRINTS" id="PR00035">
    <property type="entry name" value="HTHGNTR"/>
</dbReference>
<dbReference type="PANTHER" id="PTHR43537:SF24">
    <property type="entry name" value="GLUCONATE OPERON TRANSCRIPTIONAL REPRESSOR"/>
    <property type="match status" value="1"/>
</dbReference>
<feature type="domain" description="HTH gntR-type" evidence="4">
    <location>
        <begin position="38"/>
        <end position="105"/>
    </location>
</feature>
<dbReference type="Pfam" id="PF07729">
    <property type="entry name" value="FCD"/>
    <property type="match status" value="1"/>
</dbReference>
<dbReference type="InterPro" id="IPR008920">
    <property type="entry name" value="TF_FadR/GntR_C"/>
</dbReference>
<proteinExistence type="predicted"/>
<dbReference type="PANTHER" id="PTHR43537">
    <property type="entry name" value="TRANSCRIPTIONAL REGULATOR, GNTR FAMILY"/>
    <property type="match status" value="1"/>
</dbReference>
<dbReference type="AlphaFoldDB" id="A0A549TFB8"/>
<comment type="caution">
    <text evidence="5">The sequence shown here is derived from an EMBL/GenBank/DDBJ whole genome shotgun (WGS) entry which is preliminary data.</text>
</comment>
<sequence>MMLSAAVKANTCIIGGNTMNQDGPDTGPVETLRQPKRISLSEGVADSIAEAISTRVIQPGERVVETTLAEKLGVSRVPIREALKVLHAQGILSGGGHKGYRIAAFDPQVTQQVMEARLALESILLRDAIENWRSGVEDVGVLQKAIDEMRTSARAGNVRASLLADLEFHRSIRLAARNTIVGTLWDTIARHVMIVFNLDRYRDNDLEAIPKQHEEFRQFILAEVAKPSSRFGDIAKALEDHMLLIERTKRRNGQYS</sequence>
<organism evidence="5 6">
    <name type="scientific">Rhizobium straminoryzae</name>
    <dbReference type="NCBI Taxonomy" id="1387186"/>
    <lineage>
        <taxon>Bacteria</taxon>
        <taxon>Pseudomonadati</taxon>
        <taxon>Pseudomonadota</taxon>
        <taxon>Alphaproteobacteria</taxon>
        <taxon>Hyphomicrobiales</taxon>
        <taxon>Rhizobiaceae</taxon>
        <taxon>Rhizobium/Agrobacterium group</taxon>
        <taxon>Rhizobium</taxon>
    </lineage>
</organism>
<dbReference type="InterPro" id="IPR036390">
    <property type="entry name" value="WH_DNA-bd_sf"/>
</dbReference>
<dbReference type="GO" id="GO:0003677">
    <property type="term" value="F:DNA binding"/>
    <property type="evidence" value="ECO:0007669"/>
    <property type="project" value="UniProtKB-KW"/>
</dbReference>
<reference evidence="5 6" key="1">
    <citation type="submission" date="2019-07" db="EMBL/GenBank/DDBJ databases">
        <title>Ln-dependent methylotrophs.</title>
        <authorList>
            <person name="Tani A."/>
        </authorList>
    </citation>
    <scope>NUCLEOTIDE SEQUENCE [LARGE SCALE GENOMIC DNA]</scope>
    <source>
        <strain evidence="5 6">SM12</strain>
    </source>
</reference>
<dbReference type="Proteomes" id="UP000316801">
    <property type="component" value="Unassembled WGS sequence"/>
</dbReference>
<dbReference type="InterPro" id="IPR000524">
    <property type="entry name" value="Tscrpt_reg_HTH_GntR"/>
</dbReference>
<dbReference type="Gene3D" id="1.20.120.530">
    <property type="entry name" value="GntR ligand-binding domain-like"/>
    <property type="match status" value="1"/>
</dbReference>
<dbReference type="Pfam" id="PF00392">
    <property type="entry name" value="GntR"/>
    <property type="match status" value="1"/>
</dbReference>
<evidence type="ECO:0000259" key="4">
    <source>
        <dbReference type="PROSITE" id="PS50949"/>
    </source>
</evidence>
<evidence type="ECO:0000313" key="6">
    <source>
        <dbReference type="Proteomes" id="UP000316801"/>
    </source>
</evidence>
<keyword evidence="3" id="KW-0804">Transcription</keyword>
<gene>
    <name evidence="5" type="ORF">FNA46_04600</name>
</gene>
<dbReference type="GO" id="GO:0003700">
    <property type="term" value="F:DNA-binding transcription factor activity"/>
    <property type="evidence" value="ECO:0007669"/>
    <property type="project" value="InterPro"/>
</dbReference>
<dbReference type="Gene3D" id="1.10.10.10">
    <property type="entry name" value="Winged helix-like DNA-binding domain superfamily/Winged helix DNA-binding domain"/>
    <property type="match status" value="1"/>
</dbReference>
<protein>
    <submittedName>
        <fullName evidence="5">GntR family transcriptional regulator</fullName>
    </submittedName>
</protein>